<keyword evidence="2" id="KW-1185">Reference proteome</keyword>
<proteinExistence type="predicted"/>
<evidence type="ECO:0000313" key="2">
    <source>
        <dbReference type="Proteomes" id="UP001596303"/>
    </source>
</evidence>
<evidence type="ECO:0000313" key="1">
    <source>
        <dbReference type="EMBL" id="MFC6198517.1"/>
    </source>
</evidence>
<accession>A0ABW1SB66</accession>
<sequence>MALSLGAMACTTGAQSARDQAFTACRDKIGTDELSKCTRAEIAAARSSQLAMNAQYQAELDACEARRNEAAAFGAGADQISCSSNPADYLLGGADN</sequence>
<gene>
    <name evidence="1" type="ORF">ACFQDM_10515</name>
</gene>
<organism evidence="1 2">
    <name type="scientific">Ponticaulis profundi</name>
    <dbReference type="NCBI Taxonomy" id="2665222"/>
    <lineage>
        <taxon>Bacteria</taxon>
        <taxon>Pseudomonadati</taxon>
        <taxon>Pseudomonadota</taxon>
        <taxon>Alphaproteobacteria</taxon>
        <taxon>Hyphomonadales</taxon>
        <taxon>Hyphomonadaceae</taxon>
        <taxon>Ponticaulis</taxon>
    </lineage>
</organism>
<protein>
    <recommendedName>
        <fullName evidence="3">DUF1311 domain-containing protein</fullName>
    </recommendedName>
</protein>
<reference evidence="2" key="1">
    <citation type="journal article" date="2019" name="Int. J. Syst. Evol. Microbiol.">
        <title>The Global Catalogue of Microorganisms (GCM) 10K type strain sequencing project: providing services to taxonomists for standard genome sequencing and annotation.</title>
        <authorList>
            <consortium name="The Broad Institute Genomics Platform"/>
            <consortium name="The Broad Institute Genome Sequencing Center for Infectious Disease"/>
            <person name="Wu L."/>
            <person name="Ma J."/>
        </authorList>
    </citation>
    <scope>NUCLEOTIDE SEQUENCE [LARGE SCALE GENOMIC DNA]</scope>
    <source>
        <strain evidence="2">CGMCC-1.15741</strain>
    </source>
</reference>
<dbReference type="Proteomes" id="UP001596303">
    <property type="component" value="Unassembled WGS sequence"/>
</dbReference>
<dbReference type="EMBL" id="JBHSSW010000012">
    <property type="protein sequence ID" value="MFC6198517.1"/>
    <property type="molecule type" value="Genomic_DNA"/>
</dbReference>
<name>A0ABW1SB66_9PROT</name>
<evidence type="ECO:0008006" key="3">
    <source>
        <dbReference type="Google" id="ProtNLM"/>
    </source>
</evidence>
<dbReference type="RefSeq" id="WP_377378793.1">
    <property type="nucleotide sequence ID" value="NZ_JBHSSW010000012.1"/>
</dbReference>
<comment type="caution">
    <text evidence="1">The sequence shown here is derived from an EMBL/GenBank/DDBJ whole genome shotgun (WGS) entry which is preliminary data.</text>
</comment>